<dbReference type="SUPFAM" id="SSF53448">
    <property type="entry name" value="Nucleotide-diphospho-sugar transferases"/>
    <property type="match status" value="1"/>
</dbReference>
<accession>A0A1H3SR89</accession>
<dbReference type="EMBL" id="FNQC01000013">
    <property type="protein sequence ID" value="SDZ40482.1"/>
    <property type="molecule type" value="Genomic_DNA"/>
</dbReference>
<keyword evidence="2" id="KW-1185">Reference proteome</keyword>
<proteinExistence type="predicted"/>
<evidence type="ECO:0000313" key="1">
    <source>
        <dbReference type="EMBL" id="SDZ40482.1"/>
    </source>
</evidence>
<dbReference type="Proteomes" id="UP000199663">
    <property type="component" value="Unassembled WGS sequence"/>
</dbReference>
<name>A0A1H3SR89_9BACT</name>
<evidence type="ECO:0008006" key="3">
    <source>
        <dbReference type="Google" id="ProtNLM"/>
    </source>
</evidence>
<comment type="caution">
    <text evidence="1">The sequence shown here is derived from an EMBL/GenBank/DDBJ whole genome shotgun (WGS) entry which is preliminary data.</text>
</comment>
<gene>
    <name evidence="1" type="ORF">SAMN05444412_11334</name>
</gene>
<dbReference type="InterPro" id="IPR029044">
    <property type="entry name" value="Nucleotide-diphossugar_trans"/>
</dbReference>
<sequence>MLLKIYYFIHKLYKIFPVNSIYIKFKVREVFGWVMTRLVMSALMPVHREYFGEDQEDYIISLTSYGKRVYETPKTILSLKNQHKSTVKIILWLGKEEWNVGNIPVTLAVLVDERFEIRYVEDLGSHKKYFFSMKEFPNKHIIICDDDYIYPPLFITLLIESHQKFPDVVHCHSARRIKYTSAGDFLPYKKWTFSKPDAQRFDYKLLPLGGGGVLFPRSIFSEFDLHQIRHLIDEFKTTDDLLLFALLLAKGKKVHQVDYINKLFIPSYPQNKYLYLAKINVPYQNDVNWAKLNEKFNLAQYFLQERVVGI</sequence>
<evidence type="ECO:0000313" key="2">
    <source>
        <dbReference type="Proteomes" id="UP000199663"/>
    </source>
</evidence>
<protein>
    <recommendedName>
        <fullName evidence="3">Glycosyltransferase</fullName>
    </recommendedName>
</protein>
<organism evidence="1 2">
    <name type="scientific">Rhodonellum ikkaensis</name>
    <dbReference type="NCBI Taxonomy" id="336829"/>
    <lineage>
        <taxon>Bacteria</taxon>
        <taxon>Pseudomonadati</taxon>
        <taxon>Bacteroidota</taxon>
        <taxon>Cytophagia</taxon>
        <taxon>Cytophagales</taxon>
        <taxon>Cytophagaceae</taxon>
        <taxon>Rhodonellum</taxon>
    </lineage>
</organism>
<dbReference type="Gene3D" id="3.90.550.10">
    <property type="entry name" value="Spore Coat Polysaccharide Biosynthesis Protein SpsA, Chain A"/>
    <property type="match status" value="1"/>
</dbReference>
<reference evidence="1 2" key="1">
    <citation type="submission" date="2016-10" db="EMBL/GenBank/DDBJ databases">
        <authorList>
            <person name="Varghese N."/>
            <person name="Submissions S."/>
        </authorList>
    </citation>
    <scope>NUCLEOTIDE SEQUENCE [LARGE SCALE GENOMIC DNA]</scope>
    <source>
        <strain evidence="1 2">DSM 17997</strain>
    </source>
</reference>